<gene>
    <name evidence="1" type="ORF">IH772_28645</name>
</gene>
<proteinExistence type="predicted"/>
<dbReference type="RefSeq" id="WP_021517659.1">
    <property type="nucleotide sequence ID" value="NZ_BGSG01000001.1"/>
</dbReference>
<sequence>MRKQIQALGRLKTGQMNKTESAYCQHLELRKRAGEIAWYRFEGIKLRLADNCFLTVDFAVMLADGQLVMVDVKGSKSVFTDDARVKMKVAADSYPFVFQVAYPKPKKLGGGWEVEEL</sequence>
<organism evidence="1 2">
    <name type="scientific">Escherichia coli</name>
    <dbReference type="NCBI Taxonomy" id="562"/>
    <lineage>
        <taxon>Bacteria</taxon>
        <taxon>Pseudomonadati</taxon>
        <taxon>Pseudomonadota</taxon>
        <taxon>Gammaproteobacteria</taxon>
        <taxon>Enterobacterales</taxon>
        <taxon>Enterobacteriaceae</taxon>
        <taxon>Escherichia</taxon>
    </lineage>
</organism>
<dbReference type="EMBL" id="JACZOI010000528">
    <property type="protein sequence ID" value="MBE0981097.1"/>
    <property type="molecule type" value="Genomic_DNA"/>
</dbReference>
<dbReference type="Proteomes" id="UP000640866">
    <property type="component" value="Unassembled WGS sequence"/>
</dbReference>
<accession>A0AAC9M4T9</accession>
<evidence type="ECO:0000313" key="1">
    <source>
        <dbReference type="EMBL" id="MBE0981097.1"/>
    </source>
</evidence>
<dbReference type="AlphaFoldDB" id="A0AAC9M4T9"/>
<protein>
    <submittedName>
        <fullName evidence="1">DUF1064 domain-containing protein</fullName>
    </submittedName>
</protein>
<name>A0AAC9M4T9_ECOLX</name>
<reference evidence="1" key="1">
    <citation type="submission" date="2020-09" db="EMBL/GenBank/DDBJ databases">
        <title>Emerging polyconal dissemination of OXA-244-producing E. coli in France.</title>
        <authorList>
            <person name="Emeraud C."/>
            <person name="Girlich D."/>
            <person name="Bonnin R.A."/>
            <person name="Jousset A.B."/>
            <person name="Naas T."/>
            <person name="Dortet L."/>
        </authorList>
    </citation>
    <scope>NUCLEOTIDE SEQUENCE</scope>
    <source>
        <strain evidence="1">225E3</strain>
    </source>
</reference>
<evidence type="ECO:0000313" key="2">
    <source>
        <dbReference type="Proteomes" id="UP000640866"/>
    </source>
</evidence>
<comment type="caution">
    <text evidence="1">The sequence shown here is derived from an EMBL/GenBank/DDBJ whole genome shotgun (WGS) entry which is preliminary data.</text>
</comment>